<dbReference type="InterPro" id="IPR011199">
    <property type="entry name" value="Bacillithiol_biosynth_BshC"/>
</dbReference>
<dbReference type="Pfam" id="PF24850">
    <property type="entry name" value="CC_BshC"/>
    <property type="match status" value="1"/>
</dbReference>
<dbReference type="PIRSF" id="PIRSF012535">
    <property type="entry name" value="UCP012535"/>
    <property type="match status" value="1"/>
</dbReference>
<gene>
    <name evidence="2" type="primary">bshC</name>
    <name evidence="5" type="ORF">SAMN05421797_105176</name>
</gene>
<dbReference type="STRING" id="228959.SAMN05421797_105176"/>
<evidence type="ECO:0000256" key="2">
    <source>
        <dbReference type="HAMAP-Rule" id="MF_01867"/>
    </source>
</evidence>
<evidence type="ECO:0000259" key="3">
    <source>
        <dbReference type="Pfam" id="PF10079"/>
    </source>
</evidence>
<reference evidence="6" key="1">
    <citation type="submission" date="2017-01" db="EMBL/GenBank/DDBJ databases">
        <authorList>
            <person name="Varghese N."/>
            <person name="Submissions S."/>
        </authorList>
    </citation>
    <scope>NUCLEOTIDE SEQUENCE [LARGE SCALE GENOMIC DNA]</scope>
    <source>
        <strain evidence="6">DSM 15366</strain>
    </source>
</reference>
<dbReference type="Proteomes" id="UP000186953">
    <property type="component" value="Unassembled WGS sequence"/>
</dbReference>
<keyword evidence="6" id="KW-1185">Reference proteome</keyword>
<dbReference type="NCBIfam" id="TIGR03998">
    <property type="entry name" value="thiol_BshC"/>
    <property type="match status" value="1"/>
</dbReference>
<dbReference type="InterPro" id="IPR055398">
    <property type="entry name" value="Rossmann-like_BshC"/>
</dbReference>
<dbReference type="AlphaFoldDB" id="A0A1N6XM78"/>
<sequence>MKGFYIYQVFTFYMDIDCLPLKKTGYFSKLICDYTAADIKLKPLYNRFPDMEGFKGQIEEKGKHFTQVQRDVLYASMQNQYKNTDISKGTAANIALLKERNTFTIVTGHQLNLFTGPLYFLYKIISTINLAKQLKKEFPENNFVPIYWMATEDHDFDEINYFNFKGLKFQWNKEASGAVGHLPTEGLEEVFALYSRTIGDSQNAKVLKELFENAYLKHDNLTDATRFLANEIFKDYGLVIVDGDDIDLKRTLVPYMKKDIFEQTAFKKVSESISKIENISSEYPVQVNPREINYFYLVEGVRERIIESKGNYLVNETNISFTKEELVAEMNAHPERFSPNVIARPLYQEVILPNLCYIGGGGEIAYWLELKAAFEAVNVPFPILLVRNSALIITEKQADKLEKMNISKSDIFLKQNSLINKKIREISNIDIDFSPQKKLLEEQFKDMYVLAEKTDKSFLGAVKAQEVKQKKGLDALEKRLLQAQKRKLKDHVVRMTELQNEMFPNQSLQERQANFSEFYLAYGEDLVPMLFKALDPLDLSFTVITQK</sequence>
<keyword evidence="1 2" id="KW-0436">Ligase</keyword>
<dbReference type="EMBL" id="FTMA01000005">
    <property type="protein sequence ID" value="SIR03465.1"/>
    <property type="molecule type" value="Genomic_DNA"/>
</dbReference>
<evidence type="ECO:0000313" key="5">
    <source>
        <dbReference type="EMBL" id="SIR03465.1"/>
    </source>
</evidence>
<protein>
    <recommendedName>
        <fullName evidence="2">Putative cysteine ligase BshC</fullName>
        <ecNumber evidence="2">6.-.-.-</ecNumber>
    </recommendedName>
</protein>
<evidence type="ECO:0000259" key="4">
    <source>
        <dbReference type="Pfam" id="PF24850"/>
    </source>
</evidence>
<dbReference type="Pfam" id="PF10079">
    <property type="entry name" value="Rossmann-like_BshC"/>
    <property type="match status" value="1"/>
</dbReference>
<name>A0A1N6XM78_9FLAO</name>
<comment type="similarity">
    <text evidence="2">Belongs to the BshC family.</text>
</comment>
<evidence type="ECO:0000313" key="6">
    <source>
        <dbReference type="Proteomes" id="UP000186953"/>
    </source>
</evidence>
<proteinExistence type="inferred from homology"/>
<feature type="domain" description="Bacillithiol biosynthesis BshC N-terminal Rossmann-like" evidence="3">
    <location>
        <begin position="14"/>
        <end position="388"/>
    </location>
</feature>
<dbReference type="InterPro" id="IPR055399">
    <property type="entry name" value="CC_BshC"/>
</dbReference>
<dbReference type="GO" id="GO:0016874">
    <property type="term" value="F:ligase activity"/>
    <property type="evidence" value="ECO:0007669"/>
    <property type="project" value="UniProtKB-UniRule"/>
</dbReference>
<evidence type="ECO:0000256" key="1">
    <source>
        <dbReference type="ARBA" id="ARBA00022598"/>
    </source>
</evidence>
<feature type="domain" description="Bacillithiol biosynthesis BshC C-terminal coiled-coil" evidence="4">
    <location>
        <begin position="390"/>
        <end position="545"/>
    </location>
</feature>
<dbReference type="HAMAP" id="MF_01867">
    <property type="entry name" value="BshC"/>
    <property type="match status" value="1"/>
</dbReference>
<dbReference type="EC" id="6.-.-.-" evidence="2"/>
<accession>A0A1N6XM78</accession>
<organism evidence="5 6">
    <name type="scientific">Maribacter ulvicola</name>
    <dbReference type="NCBI Taxonomy" id="228959"/>
    <lineage>
        <taxon>Bacteria</taxon>
        <taxon>Pseudomonadati</taxon>
        <taxon>Bacteroidota</taxon>
        <taxon>Flavobacteriia</taxon>
        <taxon>Flavobacteriales</taxon>
        <taxon>Flavobacteriaceae</taxon>
        <taxon>Maribacter</taxon>
    </lineage>
</organism>